<dbReference type="Proteomes" id="UP000682733">
    <property type="component" value="Unassembled WGS sequence"/>
</dbReference>
<evidence type="ECO:0000313" key="1">
    <source>
        <dbReference type="EMBL" id="CAF1551364.1"/>
    </source>
</evidence>
<comment type="caution">
    <text evidence="2">The sequence shown here is derived from an EMBL/GenBank/DDBJ whole genome shotgun (WGS) entry which is preliminary data.</text>
</comment>
<dbReference type="EMBL" id="CAJNOK010040474">
    <property type="protein sequence ID" value="CAF1551364.1"/>
    <property type="molecule type" value="Genomic_DNA"/>
</dbReference>
<organism evidence="2 3">
    <name type="scientific">Didymodactylos carnosus</name>
    <dbReference type="NCBI Taxonomy" id="1234261"/>
    <lineage>
        <taxon>Eukaryota</taxon>
        <taxon>Metazoa</taxon>
        <taxon>Spiralia</taxon>
        <taxon>Gnathifera</taxon>
        <taxon>Rotifera</taxon>
        <taxon>Eurotatoria</taxon>
        <taxon>Bdelloidea</taxon>
        <taxon>Philodinida</taxon>
        <taxon>Philodinidae</taxon>
        <taxon>Didymodactylos</taxon>
    </lineage>
</organism>
<evidence type="ECO:0000313" key="2">
    <source>
        <dbReference type="EMBL" id="CAF4341577.1"/>
    </source>
</evidence>
<dbReference type="AlphaFoldDB" id="A0A8S2UG47"/>
<dbReference type="Proteomes" id="UP000677228">
    <property type="component" value="Unassembled WGS sequence"/>
</dbReference>
<reference evidence="2" key="1">
    <citation type="submission" date="2021-02" db="EMBL/GenBank/DDBJ databases">
        <authorList>
            <person name="Nowell W R."/>
        </authorList>
    </citation>
    <scope>NUCLEOTIDE SEQUENCE</scope>
</reference>
<evidence type="ECO:0000313" key="3">
    <source>
        <dbReference type="Proteomes" id="UP000682733"/>
    </source>
</evidence>
<gene>
    <name evidence="1" type="ORF">OVA965_LOCUS39312</name>
    <name evidence="2" type="ORF">TMI583_LOCUS40603</name>
</gene>
<protein>
    <submittedName>
        <fullName evidence="2">Uncharacterized protein</fullName>
    </submittedName>
</protein>
<dbReference type="EMBL" id="CAJOBA010062946">
    <property type="protein sequence ID" value="CAF4341577.1"/>
    <property type="molecule type" value="Genomic_DNA"/>
</dbReference>
<name>A0A8S2UG47_9BILA</name>
<proteinExistence type="predicted"/>
<accession>A0A8S2UG47</accession>
<sequence length="225" mass="26806">MFFLDDVKLKLIVIDSSLYSIARAKIILQSLNYDDYDYEQCQMWFSSGWSDETLSLFRYVAKECKKKETSISPLGQIFQYWIDCTPPSRDEARNKWFKMSCDNTFDMTAANLLRSEDRGHLLHYQLTGELYYRQQSSSSVDCGNIKNLIDIYQLNVQVKYLNHTPFASYHLLTHYYLSLNYIQNWIDNWFRKQQPQVNIIQHQIESYCVFSKYCTTCHLKWSYAA</sequence>